<gene>
    <name evidence="6" type="ORF">OTI717_LOCUS15323</name>
</gene>
<evidence type="ECO:0000313" key="6">
    <source>
        <dbReference type="EMBL" id="CAF3746374.1"/>
    </source>
</evidence>
<dbReference type="AlphaFoldDB" id="A0A818Y5B6"/>
<evidence type="ECO:0000256" key="3">
    <source>
        <dbReference type="ARBA" id="ARBA00022833"/>
    </source>
</evidence>
<evidence type="ECO:0000313" key="7">
    <source>
        <dbReference type="Proteomes" id="UP000663823"/>
    </source>
</evidence>
<feature type="domain" description="FLYWCH-type" evidence="4">
    <location>
        <begin position="9"/>
        <end position="59"/>
    </location>
</feature>
<keyword evidence="2" id="KW-0863">Zinc-finger</keyword>
<dbReference type="Pfam" id="PF04500">
    <property type="entry name" value="FLYWCH"/>
    <property type="match status" value="1"/>
</dbReference>
<keyword evidence="1" id="KW-0479">Metal-binding</keyword>
<proteinExistence type="predicted"/>
<dbReference type="Proteomes" id="UP000663823">
    <property type="component" value="Unassembled WGS sequence"/>
</dbReference>
<name>A0A818Y5B6_9BILA</name>
<evidence type="ECO:0000256" key="2">
    <source>
        <dbReference type="ARBA" id="ARBA00022771"/>
    </source>
</evidence>
<dbReference type="PANTHER" id="PTHR47160:SF8">
    <property type="entry name" value="MULE TRANSPOSASE DOMAIN-CONTAINING PROTEIN"/>
    <property type="match status" value="1"/>
</dbReference>
<sequence length="370" mass="42925">MITISTFGTTKRKPLLDYNGHSYVKDRSTTEKIYWRCSRYSTQHCRSRLHTCILTNNIVKPPTEHSCTFDGTTLELRKFDQQLIDRAKSTQEAPDMIVTNCIKGMSDQAVSRLPIRDNIKRRIRKIRSKNDYTAVPNDPNFLSIPSALCKTQRNSQFLRSDTGPGDDRILIFASDEQLGILQSAHHFMSDGTFKVVPEEFYQLYIIHAVYRDHVTPVCYALLRRKDASTYERLFNEILKFAPEWTPESMLIDYEKACINAYQSVFPDALLSGCYFHLKQNLHRKLQSLGWQTQYQTDSVFAHNIHKFGALAFLSPNDVIKGFESLSLNLDDEYQDMIDYFEETYIDTTMTKARFSCHLYTTTDFNVLISE</sequence>
<dbReference type="GO" id="GO:0008270">
    <property type="term" value="F:zinc ion binding"/>
    <property type="evidence" value="ECO:0007669"/>
    <property type="project" value="UniProtKB-KW"/>
</dbReference>
<dbReference type="PANTHER" id="PTHR47160">
    <property type="entry name" value="PUTATIVE-RELATED"/>
    <property type="match status" value="1"/>
</dbReference>
<keyword evidence="3" id="KW-0862">Zinc</keyword>
<protein>
    <recommendedName>
        <fullName evidence="8">MULE transposase domain-containing protein</fullName>
    </recommendedName>
</protein>
<evidence type="ECO:0000259" key="5">
    <source>
        <dbReference type="Pfam" id="PF10551"/>
    </source>
</evidence>
<evidence type="ECO:0000259" key="4">
    <source>
        <dbReference type="Pfam" id="PF04500"/>
    </source>
</evidence>
<dbReference type="InterPro" id="IPR018289">
    <property type="entry name" value="MULE_transposase_dom"/>
</dbReference>
<dbReference type="Gene3D" id="2.20.25.240">
    <property type="match status" value="1"/>
</dbReference>
<feature type="domain" description="MULE transposase" evidence="5">
    <location>
        <begin position="190"/>
        <end position="280"/>
    </location>
</feature>
<evidence type="ECO:0000256" key="1">
    <source>
        <dbReference type="ARBA" id="ARBA00022723"/>
    </source>
</evidence>
<dbReference type="InterPro" id="IPR007588">
    <property type="entry name" value="Znf_FLYWCH"/>
</dbReference>
<reference evidence="6" key="1">
    <citation type="submission" date="2021-02" db="EMBL/GenBank/DDBJ databases">
        <authorList>
            <person name="Nowell W R."/>
        </authorList>
    </citation>
    <scope>NUCLEOTIDE SEQUENCE</scope>
</reference>
<dbReference type="Pfam" id="PF10551">
    <property type="entry name" value="MULE"/>
    <property type="match status" value="1"/>
</dbReference>
<dbReference type="EMBL" id="CAJOAX010001800">
    <property type="protein sequence ID" value="CAF3746374.1"/>
    <property type="molecule type" value="Genomic_DNA"/>
</dbReference>
<accession>A0A818Y5B6</accession>
<evidence type="ECO:0008006" key="8">
    <source>
        <dbReference type="Google" id="ProtNLM"/>
    </source>
</evidence>
<organism evidence="6 7">
    <name type="scientific">Rotaria sordida</name>
    <dbReference type="NCBI Taxonomy" id="392033"/>
    <lineage>
        <taxon>Eukaryota</taxon>
        <taxon>Metazoa</taxon>
        <taxon>Spiralia</taxon>
        <taxon>Gnathifera</taxon>
        <taxon>Rotifera</taxon>
        <taxon>Eurotatoria</taxon>
        <taxon>Bdelloidea</taxon>
        <taxon>Philodinida</taxon>
        <taxon>Philodinidae</taxon>
        <taxon>Rotaria</taxon>
    </lineage>
</organism>
<comment type="caution">
    <text evidence="6">The sequence shown here is derived from an EMBL/GenBank/DDBJ whole genome shotgun (WGS) entry which is preliminary data.</text>
</comment>